<gene>
    <name evidence="2" type="ORF">ALAG00032_LOCUS7071</name>
</gene>
<proteinExistence type="predicted"/>
<accession>A0A7S3JVJ5</accession>
<evidence type="ECO:0008006" key="3">
    <source>
        <dbReference type="Google" id="ProtNLM"/>
    </source>
</evidence>
<feature type="signal peptide" evidence="1">
    <location>
        <begin position="1"/>
        <end position="17"/>
    </location>
</feature>
<reference evidence="2" key="1">
    <citation type="submission" date="2021-01" db="EMBL/GenBank/DDBJ databases">
        <authorList>
            <person name="Corre E."/>
            <person name="Pelletier E."/>
            <person name="Niang G."/>
            <person name="Scheremetjew M."/>
            <person name="Finn R."/>
            <person name="Kale V."/>
            <person name="Holt S."/>
            <person name="Cochrane G."/>
            <person name="Meng A."/>
            <person name="Brown T."/>
            <person name="Cohen L."/>
        </authorList>
    </citation>
    <scope>NUCLEOTIDE SEQUENCE</scope>
    <source>
        <strain evidence="2">CCMP1510</strain>
    </source>
</reference>
<evidence type="ECO:0000256" key="1">
    <source>
        <dbReference type="SAM" id="SignalP"/>
    </source>
</evidence>
<protein>
    <recommendedName>
        <fullName evidence="3">PPIase cyclophilin-type domain-containing protein</fullName>
    </recommendedName>
</protein>
<dbReference type="EMBL" id="HBIJ01010247">
    <property type="protein sequence ID" value="CAE0366327.1"/>
    <property type="molecule type" value="Transcribed_RNA"/>
</dbReference>
<feature type="chain" id="PRO_5030951325" description="PPIase cyclophilin-type domain-containing protein" evidence="1">
    <location>
        <begin position="18"/>
        <end position="293"/>
    </location>
</feature>
<keyword evidence="1" id="KW-0732">Signal</keyword>
<sequence>MFKFVVVFMLLLGRCGALNVLNRRDFGPLLASAVQSRGQRAVGTPNSDGLDIDAKLGIAWGGAKRCDAAEADCSTNGGIYQGEIATVPNIAKTEFDEKAVRLTALIANKESITLHIGLFPGVEAGQVFAQLADRSFAMGPELTPAGLTYGGVEFCLRPSIVSFAATPTAQELAFRRKYELRTTPDDFIASQPRSGDFVSNKSTINPANNDMLPAGLLVVSRSGPGPRLEFSFLAQPAAANKYIPVGSLLDQESMRSLARLAAIPVVADRAALGGKACKPIVKLLFSNAETYSL</sequence>
<dbReference type="AlphaFoldDB" id="A0A7S3JVJ5"/>
<organism evidence="2">
    <name type="scientific">Aureoumbra lagunensis</name>
    <dbReference type="NCBI Taxonomy" id="44058"/>
    <lineage>
        <taxon>Eukaryota</taxon>
        <taxon>Sar</taxon>
        <taxon>Stramenopiles</taxon>
        <taxon>Ochrophyta</taxon>
        <taxon>Pelagophyceae</taxon>
        <taxon>Pelagomonadales</taxon>
        <taxon>Aureoumbra</taxon>
    </lineage>
</organism>
<evidence type="ECO:0000313" key="2">
    <source>
        <dbReference type="EMBL" id="CAE0366327.1"/>
    </source>
</evidence>
<name>A0A7S3JVJ5_9STRA</name>